<dbReference type="AlphaFoldDB" id="A0A7W7W5A3"/>
<dbReference type="Proteomes" id="UP000523007">
    <property type="component" value="Unassembled WGS sequence"/>
</dbReference>
<evidence type="ECO:0000256" key="1">
    <source>
        <dbReference type="SAM" id="MobiDB-lite"/>
    </source>
</evidence>
<proteinExistence type="predicted"/>
<comment type="caution">
    <text evidence="3">The sequence shown here is derived from an EMBL/GenBank/DDBJ whole genome shotgun (WGS) entry which is preliminary data.</text>
</comment>
<name>A0A7W7W5A3_9ACTN</name>
<reference evidence="3 4" key="1">
    <citation type="submission" date="2020-08" db="EMBL/GenBank/DDBJ databases">
        <title>Sequencing the genomes of 1000 actinobacteria strains.</title>
        <authorList>
            <person name="Klenk H.-P."/>
        </authorList>
    </citation>
    <scope>NUCLEOTIDE SEQUENCE [LARGE SCALE GENOMIC DNA]</scope>
    <source>
        <strain evidence="3 4">DSM 102030</strain>
    </source>
</reference>
<accession>A0A7W7W5A3</accession>
<organism evidence="3 4">
    <name type="scientific">Lipingzhangella halophila</name>
    <dbReference type="NCBI Taxonomy" id="1783352"/>
    <lineage>
        <taxon>Bacteria</taxon>
        <taxon>Bacillati</taxon>
        <taxon>Actinomycetota</taxon>
        <taxon>Actinomycetes</taxon>
        <taxon>Streptosporangiales</taxon>
        <taxon>Nocardiopsidaceae</taxon>
        <taxon>Lipingzhangella</taxon>
    </lineage>
</organism>
<evidence type="ECO:0008006" key="5">
    <source>
        <dbReference type="Google" id="ProtNLM"/>
    </source>
</evidence>
<gene>
    <name evidence="3" type="ORF">F4561_005318</name>
</gene>
<evidence type="ECO:0000256" key="2">
    <source>
        <dbReference type="SAM" id="Phobius"/>
    </source>
</evidence>
<feature type="compositionally biased region" description="Low complexity" evidence="1">
    <location>
        <begin position="213"/>
        <end position="232"/>
    </location>
</feature>
<feature type="transmembrane region" description="Helical" evidence="2">
    <location>
        <begin position="155"/>
        <end position="180"/>
    </location>
</feature>
<feature type="region of interest" description="Disordered" evidence="1">
    <location>
        <begin position="212"/>
        <end position="232"/>
    </location>
</feature>
<keyword evidence="2" id="KW-1133">Transmembrane helix</keyword>
<dbReference type="Pfam" id="PF06197">
    <property type="entry name" value="DUF998"/>
    <property type="match status" value="1"/>
</dbReference>
<keyword evidence="2" id="KW-0812">Transmembrane</keyword>
<feature type="transmembrane region" description="Helical" evidence="2">
    <location>
        <begin position="126"/>
        <end position="148"/>
    </location>
</feature>
<keyword evidence="4" id="KW-1185">Reference proteome</keyword>
<feature type="transmembrane region" description="Helical" evidence="2">
    <location>
        <begin position="192"/>
        <end position="209"/>
    </location>
</feature>
<feature type="transmembrane region" description="Helical" evidence="2">
    <location>
        <begin position="70"/>
        <end position="89"/>
    </location>
</feature>
<evidence type="ECO:0000313" key="4">
    <source>
        <dbReference type="Proteomes" id="UP000523007"/>
    </source>
</evidence>
<evidence type="ECO:0000313" key="3">
    <source>
        <dbReference type="EMBL" id="MBB4934498.1"/>
    </source>
</evidence>
<keyword evidence="2" id="KW-0472">Membrane</keyword>
<dbReference type="RefSeq" id="WP_184582618.1">
    <property type="nucleotide sequence ID" value="NZ_JACHJT010000001.1"/>
</dbReference>
<feature type="transmembrane region" description="Helical" evidence="2">
    <location>
        <begin position="101"/>
        <end position="120"/>
    </location>
</feature>
<sequence length="232" mass="23942">MIRQISGVAVARAVWCFVALAYVTVQLVVVSAWPVPYEFLHHTVSDLGWTECTTEQRPVGVLESCSPRHALFNAGTAVLSVLLAAGGVALRPVYSGRRRTWAILCLWVLIGASGVATALVPGNVDIALHSLLAIPLFLGQLLVLVLIATSTRRTAPVIAVSAAVAAAVSLAGSVGLGFALAGYGPVGLTERLSAETIYIWILLVALVGTGRQSPSGTPSAASFSASSSLGGR</sequence>
<protein>
    <recommendedName>
        <fullName evidence="5">DUF998 domain-containing protein</fullName>
    </recommendedName>
</protein>
<dbReference type="InterPro" id="IPR009339">
    <property type="entry name" value="DUF998"/>
</dbReference>
<feature type="transmembrane region" description="Helical" evidence="2">
    <location>
        <begin position="12"/>
        <end position="33"/>
    </location>
</feature>
<dbReference type="EMBL" id="JACHJT010000001">
    <property type="protein sequence ID" value="MBB4934498.1"/>
    <property type="molecule type" value="Genomic_DNA"/>
</dbReference>